<dbReference type="GeneID" id="94352878"/>
<evidence type="ECO:0000313" key="3">
    <source>
        <dbReference type="Proteomes" id="UP000294530"/>
    </source>
</evidence>
<keyword evidence="1" id="KW-1133">Transmembrane helix</keyword>
<comment type="caution">
    <text evidence="2">The sequence shown here is derived from an EMBL/GenBank/DDBJ whole genome shotgun (WGS) entry which is preliminary data.</text>
</comment>
<keyword evidence="3" id="KW-1185">Reference proteome</keyword>
<protein>
    <submittedName>
        <fullName evidence="2">Uncharacterized protein</fullName>
    </submittedName>
</protein>
<organism evidence="2 3">
    <name type="scientific">Bremia lactucae</name>
    <name type="common">Lettuce downy mildew</name>
    <dbReference type="NCBI Taxonomy" id="4779"/>
    <lineage>
        <taxon>Eukaryota</taxon>
        <taxon>Sar</taxon>
        <taxon>Stramenopiles</taxon>
        <taxon>Oomycota</taxon>
        <taxon>Peronosporomycetes</taxon>
        <taxon>Peronosporales</taxon>
        <taxon>Peronosporaceae</taxon>
        <taxon>Bremia</taxon>
    </lineage>
</organism>
<evidence type="ECO:0000313" key="2">
    <source>
        <dbReference type="EMBL" id="TDH66440.1"/>
    </source>
</evidence>
<reference evidence="2 3" key="1">
    <citation type="journal article" date="2021" name="Genome Biol.">
        <title>AFLAP: assembly-free linkage analysis pipeline using k-mers from genome sequencing data.</title>
        <authorList>
            <person name="Fletcher K."/>
            <person name="Zhang L."/>
            <person name="Gil J."/>
            <person name="Han R."/>
            <person name="Cavanaugh K."/>
            <person name="Michelmore R."/>
        </authorList>
    </citation>
    <scope>NUCLEOTIDE SEQUENCE [LARGE SCALE GENOMIC DNA]</scope>
    <source>
        <strain evidence="2 3">SF5</strain>
    </source>
</reference>
<name>A0A976FGR2_BRELC</name>
<proteinExistence type="predicted"/>
<dbReference type="Proteomes" id="UP000294530">
    <property type="component" value="Unassembled WGS sequence"/>
</dbReference>
<evidence type="ECO:0000256" key="1">
    <source>
        <dbReference type="SAM" id="Phobius"/>
    </source>
</evidence>
<gene>
    <name evidence="2" type="ORF">CCR75_009162</name>
</gene>
<dbReference type="KEGG" id="blac:94352878"/>
<accession>A0A976FGR2</accession>
<dbReference type="RefSeq" id="XP_067815939.1">
    <property type="nucleotide sequence ID" value="XM_067967207.1"/>
</dbReference>
<dbReference type="AlphaFoldDB" id="A0A976FGR2"/>
<keyword evidence="1" id="KW-0472">Membrane</keyword>
<keyword evidence="1" id="KW-0812">Transmembrane</keyword>
<sequence length="58" mass="6864">MSVLQFCSSFVLLSWMLIGTFESLLQNVSILWRAHCRKRTRMSPNTSPWSHLSEHLHY</sequence>
<dbReference type="EMBL" id="SHOA02000017">
    <property type="protein sequence ID" value="TDH66440.1"/>
    <property type="molecule type" value="Genomic_DNA"/>
</dbReference>
<feature type="transmembrane region" description="Helical" evidence="1">
    <location>
        <begin position="12"/>
        <end position="32"/>
    </location>
</feature>